<dbReference type="GO" id="GO:0140359">
    <property type="term" value="F:ABC-type transporter activity"/>
    <property type="evidence" value="ECO:0007669"/>
    <property type="project" value="InterPro"/>
</dbReference>
<sequence length="586" mass="65743">MNTRSLLAQLLRYMGPRRAFYPWALAFSFLGNLVGMLPFIFLWLVARSLLSEGPENPEILTYAWWAFGTAVAGLLLYFTGLTFSHIAAFRVERNMRYAAMQRAVSMPLGFYTKNTVGRMRKIIDDNASITHTFTAHQLPDLVGAITLLLVTFILTFTIDWRMGLLCMVPLSVALLIFGVFMNTSDNRGKMQEYMGKLEDMNTEAVEYVRGIPVVKTFQQTVYSFKRFYTAIKSYRDWATTYTVSLRAPMVVYLVVVNSFPLLLIPQAIILIIWGNPWHLVVVNLLFYVLITPFYSQTLMKIMNLSYGYQQTQEALERIDGLFSDTKPLEVQGTPAIPKEFSIALRDVSFSYTKDAPRVLADFSLAIPQGKLCALVGPSGGGKTTVARLIARFWEVDKGSIAIGGVDIRQIPQQELMRCVAIVFQNPHLFKTTIRENLLLANPQATEQQISEALELAQCQDIIAKFPQGVDTPLGANGVYLSGGETQRIAIAQAILKDAPIILLDEATAFADPENEQLIQQGLQRLTRGKTVVMIAHRLSSVREADQIVVLQEGRIEEQGTHQELLGKGGLYARMYDDYTKAAQWSL</sequence>
<gene>
    <name evidence="12" type="ORF">AL399_01005</name>
</gene>
<dbReference type="SMART" id="SM00382">
    <property type="entry name" value="AAA"/>
    <property type="match status" value="1"/>
</dbReference>
<evidence type="ECO:0000256" key="9">
    <source>
        <dbReference type="SAM" id="Phobius"/>
    </source>
</evidence>
<dbReference type="SUPFAM" id="SSF52540">
    <property type="entry name" value="P-loop containing nucleoside triphosphate hydrolases"/>
    <property type="match status" value="1"/>
</dbReference>
<feature type="domain" description="ABC transmembrane type-1" evidence="11">
    <location>
        <begin position="23"/>
        <end position="310"/>
    </location>
</feature>
<accession>A0A0Q4B6F9</accession>
<feature type="transmembrane region" description="Helical" evidence="9">
    <location>
        <begin position="250"/>
        <end position="271"/>
    </location>
</feature>
<evidence type="ECO:0000259" key="11">
    <source>
        <dbReference type="PROSITE" id="PS50929"/>
    </source>
</evidence>
<dbReference type="Gene3D" id="3.40.50.300">
    <property type="entry name" value="P-loop containing nucleotide triphosphate hydrolases"/>
    <property type="match status" value="1"/>
</dbReference>
<proteinExistence type="predicted"/>
<evidence type="ECO:0000256" key="3">
    <source>
        <dbReference type="ARBA" id="ARBA00022475"/>
    </source>
</evidence>
<keyword evidence="2" id="KW-0813">Transport</keyword>
<keyword evidence="8 9" id="KW-0472">Membrane</keyword>
<dbReference type="InterPro" id="IPR039421">
    <property type="entry name" value="Type_1_exporter"/>
</dbReference>
<keyword evidence="4 9" id="KW-0812">Transmembrane</keyword>
<dbReference type="GO" id="GO:0016887">
    <property type="term" value="F:ATP hydrolysis activity"/>
    <property type="evidence" value="ECO:0007669"/>
    <property type="project" value="InterPro"/>
</dbReference>
<dbReference type="InterPro" id="IPR027417">
    <property type="entry name" value="P-loop_NTPase"/>
</dbReference>
<evidence type="ECO:0000313" key="12">
    <source>
        <dbReference type="EMBL" id="KQM09509.1"/>
    </source>
</evidence>
<evidence type="ECO:0000256" key="8">
    <source>
        <dbReference type="ARBA" id="ARBA00023136"/>
    </source>
</evidence>
<protein>
    <submittedName>
        <fullName evidence="12">ABC transporter ATP-binding protein</fullName>
    </submittedName>
</protein>
<dbReference type="Pfam" id="PF00005">
    <property type="entry name" value="ABC_tran"/>
    <property type="match status" value="1"/>
</dbReference>
<dbReference type="PROSITE" id="PS50893">
    <property type="entry name" value="ABC_TRANSPORTER_2"/>
    <property type="match status" value="1"/>
</dbReference>
<dbReference type="GO" id="GO:0005524">
    <property type="term" value="F:ATP binding"/>
    <property type="evidence" value="ECO:0007669"/>
    <property type="project" value="UniProtKB-KW"/>
</dbReference>
<dbReference type="Gene3D" id="1.20.1560.10">
    <property type="entry name" value="ABC transporter type 1, transmembrane domain"/>
    <property type="match status" value="1"/>
</dbReference>
<dbReference type="PANTHER" id="PTHR24221">
    <property type="entry name" value="ATP-BINDING CASSETTE SUB-FAMILY B"/>
    <property type="match status" value="1"/>
</dbReference>
<dbReference type="PROSITE" id="PS50929">
    <property type="entry name" value="ABC_TM1F"/>
    <property type="match status" value="1"/>
</dbReference>
<keyword evidence="3" id="KW-1003">Cell membrane</keyword>
<dbReference type="EMBL" id="LIIK01000003">
    <property type="protein sequence ID" value="KQM09509.1"/>
    <property type="molecule type" value="Genomic_DNA"/>
</dbReference>
<feature type="transmembrane region" description="Helical" evidence="9">
    <location>
        <begin position="277"/>
        <end position="295"/>
    </location>
</feature>
<dbReference type="GO" id="GO:0034040">
    <property type="term" value="F:ATPase-coupled lipid transmembrane transporter activity"/>
    <property type="evidence" value="ECO:0007669"/>
    <property type="project" value="TreeGrafter"/>
</dbReference>
<evidence type="ECO:0000256" key="5">
    <source>
        <dbReference type="ARBA" id="ARBA00022741"/>
    </source>
</evidence>
<evidence type="ECO:0000256" key="4">
    <source>
        <dbReference type="ARBA" id="ARBA00022692"/>
    </source>
</evidence>
<dbReference type="Proteomes" id="UP000054172">
    <property type="component" value="Unassembled WGS sequence"/>
</dbReference>
<dbReference type="InterPro" id="IPR003439">
    <property type="entry name" value="ABC_transporter-like_ATP-bd"/>
</dbReference>
<dbReference type="FunFam" id="3.40.50.300:FF:000221">
    <property type="entry name" value="Multidrug ABC transporter ATP-binding protein"/>
    <property type="match status" value="1"/>
</dbReference>
<keyword evidence="5" id="KW-0547">Nucleotide-binding</keyword>
<comment type="caution">
    <text evidence="12">The sequence shown here is derived from an EMBL/GenBank/DDBJ whole genome shotgun (WGS) entry which is preliminary data.</text>
</comment>
<dbReference type="Pfam" id="PF00664">
    <property type="entry name" value="ABC_membrane"/>
    <property type="match status" value="1"/>
</dbReference>
<evidence type="ECO:0000256" key="7">
    <source>
        <dbReference type="ARBA" id="ARBA00022989"/>
    </source>
</evidence>
<dbReference type="GO" id="GO:0005886">
    <property type="term" value="C:plasma membrane"/>
    <property type="evidence" value="ECO:0007669"/>
    <property type="project" value="UniProtKB-SubCell"/>
</dbReference>
<feature type="transmembrane region" description="Helical" evidence="9">
    <location>
        <begin position="64"/>
        <end position="88"/>
    </location>
</feature>
<keyword evidence="7 9" id="KW-1133">Transmembrane helix</keyword>
<organism evidence="12 13">
    <name type="scientific">Candidatus [Bacteroides] periocalifornicus</name>
    <dbReference type="NCBI Taxonomy" id="1702214"/>
    <lineage>
        <taxon>Bacteria</taxon>
        <taxon>Pseudomonadati</taxon>
        <taxon>Bacteroidota</taxon>
    </lineage>
</organism>
<dbReference type="AlphaFoldDB" id="A0A0Q4B6F9"/>
<dbReference type="PATRIC" id="fig|1702214.3.peg.1673"/>
<feature type="transmembrane region" description="Helical" evidence="9">
    <location>
        <begin position="20"/>
        <end position="44"/>
    </location>
</feature>
<evidence type="ECO:0000313" key="13">
    <source>
        <dbReference type="Proteomes" id="UP000054172"/>
    </source>
</evidence>
<dbReference type="STRING" id="1702214.AL399_01005"/>
<keyword evidence="6 12" id="KW-0067">ATP-binding</keyword>
<dbReference type="PANTHER" id="PTHR24221:SF397">
    <property type="entry name" value="ABC TRANSPORTER, ATP-BINDING TRANSMEMBRANE PROTEIN"/>
    <property type="match status" value="1"/>
</dbReference>
<comment type="subcellular location">
    <subcellularLocation>
        <location evidence="1">Cell membrane</location>
        <topology evidence="1">Multi-pass membrane protein</topology>
    </subcellularLocation>
</comment>
<dbReference type="InterPro" id="IPR003593">
    <property type="entry name" value="AAA+_ATPase"/>
</dbReference>
<evidence type="ECO:0000259" key="10">
    <source>
        <dbReference type="PROSITE" id="PS50893"/>
    </source>
</evidence>
<keyword evidence="13" id="KW-1185">Reference proteome</keyword>
<dbReference type="InterPro" id="IPR036640">
    <property type="entry name" value="ABC1_TM_sf"/>
</dbReference>
<feature type="transmembrane region" description="Helical" evidence="9">
    <location>
        <begin position="138"/>
        <end position="156"/>
    </location>
</feature>
<evidence type="ECO:0000256" key="6">
    <source>
        <dbReference type="ARBA" id="ARBA00022840"/>
    </source>
</evidence>
<dbReference type="SUPFAM" id="SSF90123">
    <property type="entry name" value="ABC transporter transmembrane region"/>
    <property type="match status" value="1"/>
</dbReference>
<reference evidence="12" key="1">
    <citation type="submission" date="2015-08" db="EMBL/GenBank/DDBJ databases">
        <title>Candidatus Bacteriodes Periocalifornicus.</title>
        <authorList>
            <person name="McLean J.S."/>
            <person name="Kelley S."/>
        </authorList>
    </citation>
    <scope>NUCLEOTIDE SEQUENCE [LARGE SCALE GENOMIC DNA]</scope>
    <source>
        <strain evidence="12">12B</strain>
    </source>
</reference>
<feature type="domain" description="ABC transporter" evidence="10">
    <location>
        <begin position="342"/>
        <end position="577"/>
    </location>
</feature>
<feature type="transmembrane region" description="Helical" evidence="9">
    <location>
        <begin position="162"/>
        <end position="181"/>
    </location>
</feature>
<evidence type="ECO:0000256" key="2">
    <source>
        <dbReference type="ARBA" id="ARBA00022448"/>
    </source>
</evidence>
<name>A0A0Q4B6F9_9BACT</name>
<evidence type="ECO:0000256" key="1">
    <source>
        <dbReference type="ARBA" id="ARBA00004651"/>
    </source>
</evidence>
<dbReference type="InterPro" id="IPR011527">
    <property type="entry name" value="ABC1_TM_dom"/>
</dbReference>